<dbReference type="Pfam" id="PF01764">
    <property type="entry name" value="Lipase_3"/>
    <property type="match status" value="1"/>
</dbReference>
<dbReference type="Proteomes" id="UP000193560">
    <property type="component" value="Unassembled WGS sequence"/>
</dbReference>
<accession>A0A1X2ITE3</accession>
<dbReference type="PANTHER" id="PTHR46640:SF3">
    <property type="entry name" value="LIPASE LIH1-RELATED"/>
    <property type="match status" value="1"/>
</dbReference>
<dbReference type="SUPFAM" id="SSF53474">
    <property type="entry name" value="alpha/beta-Hydrolases"/>
    <property type="match status" value="1"/>
</dbReference>
<dbReference type="AlphaFoldDB" id="A0A1X2ITE3"/>
<evidence type="ECO:0000313" key="4">
    <source>
        <dbReference type="Proteomes" id="UP000193560"/>
    </source>
</evidence>
<name>A0A1X2ITE3_9FUNG</name>
<reference evidence="3 4" key="1">
    <citation type="submission" date="2016-07" db="EMBL/GenBank/DDBJ databases">
        <title>Pervasive Adenine N6-methylation of Active Genes in Fungi.</title>
        <authorList>
            <consortium name="DOE Joint Genome Institute"/>
            <person name="Mondo S.J."/>
            <person name="Dannebaum R.O."/>
            <person name="Kuo R.C."/>
            <person name="Labutti K."/>
            <person name="Haridas S."/>
            <person name="Kuo A."/>
            <person name="Salamov A."/>
            <person name="Ahrendt S.R."/>
            <person name="Lipzen A."/>
            <person name="Sullivan W."/>
            <person name="Andreopoulos W.B."/>
            <person name="Clum A."/>
            <person name="Lindquist E."/>
            <person name="Daum C."/>
            <person name="Ramamoorthy G.K."/>
            <person name="Gryganskyi A."/>
            <person name="Culley D."/>
            <person name="Magnuson J.K."/>
            <person name="James T.Y."/>
            <person name="O'Malley M.A."/>
            <person name="Stajich J.E."/>
            <person name="Spatafora J.W."/>
            <person name="Visel A."/>
            <person name="Grigoriev I.V."/>
        </authorList>
    </citation>
    <scope>NUCLEOTIDE SEQUENCE [LARGE SCALE GENOMIC DNA]</scope>
    <source>
        <strain evidence="3 4">NRRL 1336</strain>
    </source>
</reference>
<dbReference type="STRING" id="90262.A0A1X2ITE3"/>
<dbReference type="GO" id="GO:0006629">
    <property type="term" value="P:lipid metabolic process"/>
    <property type="evidence" value="ECO:0007669"/>
    <property type="project" value="InterPro"/>
</dbReference>
<sequence length="344" mass="38275">MYKYYFVDCIIALIFLVNTACTLPTILPTDSVITGSLPALIQDRIQMPSGNALSSLEQEEKRSHDVKPEAVPQETVSYLKSLIEILKAVYCTSASQDGEWKCAYCQKQTTLLLHFHSSISNGFTGIVTRDDSKKTFYLLFAGTKSVQNVVTDLQYVPLPYPPVGQGTKIHKGMYDSYITKQKTIQIAMLDEMSRYPEYQVVVMGHSLGAGIATIAAFDLYQRNKFLNGNNLHLVTAGDPAIGNREFSYYAAGTNIDIIRLTQKNDIVSGTSDTLKLTGFVHIGKEYWIQDAKSILVCPSKFETPNCIKSTTSNPLRLTTAFSDHLIYFDQRISQCTIDESLGVP</sequence>
<evidence type="ECO:0000256" key="1">
    <source>
        <dbReference type="ARBA" id="ARBA00022801"/>
    </source>
</evidence>
<dbReference type="CDD" id="cd00519">
    <property type="entry name" value="Lipase_3"/>
    <property type="match status" value="1"/>
</dbReference>
<organism evidence="3 4">
    <name type="scientific">Absidia repens</name>
    <dbReference type="NCBI Taxonomy" id="90262"/>
    <lineage>
        <taxon>Eukaryota</taxon>
        <taxon>Fungi</taxon>
        <taxon>Fungi incertae sedis</taxon>
        <taxon>Mucoromycota</taxon>
        <taxon>Mucoromycotina</taxon>
        <taxon>Mucoromycetes</taxon>
        <taxon>Mucorales</taxon>
        <taxon>Cunninghamellaceae</taxon>
        <taxon>Absidia</taxon>
    </lineage>
</organism>
<gene>
    <name evidence="3" type="ORF">BCR42DRAFT_487662</name>
</gene>
<evidence type="ECO:0000313" key="3">
    <source>
        <dbReference type="EMBL" id="ORZ22050.1"/>
    </source>
</evidence>
<dbReference type="InterPro" id="IPR002921">
    <property type="entry name" value="Fungal_lipase-type"/>
</dbReference>
<keyword evidence="1 3" id="KW-0378">Hydrolase</keyword>
<protein>
    <submittedName>
        <fullName evidence="3">Alpha/Beta hydrolase protein</fullName>
    </submittedName>
</protein>
<dbReference type="InterPro" id="IPR051299">
    <property type="entry name" value="AB_hydrolase_lip/est"/>
</dbReference>
<feature type="domain" description="Fungal lipase-type" evidence="2">
    <location>
        <begin position="138"/>
        <end position="268"/>
    </location>
</feature>
<dbReference type="EMBL" id="MCGE01000004">
    <property type="protein sequence ID" value="ORZ22050.1"/>
    <property type="molecule type" value="Genomic_DNA"/>
</dbReference>
<dbReference type="Gene3D" id="3.40.50.1820">
    <property type="entry name" value="alpha/beta hydrolase"/>
    <property type="match status" value="1"/>
</dbReference>
<dbReference type="OrthoDB" id="426718at2759"/>
<comment type="caution">
    <text evidence="3">The sequence shown here is derived from an EMBL/GenBank/DDBJ whole genome shotgun (WGS) entry which is preliminary data.</text>
</comment>
<dbReference type="GO" id="GO:0016787">
    <property type="term" value="F:hydrolase activity"/>
    <property type="evidence" value="ECO:0007669"/>
    <property type="project" value="UniProtKB-KW"/>
</dbReference>
<dbReference type="InterPro" id="IPR029058">
    <property type="entry name" value="AB_hydrolase_fold"/>
</dbReference>
<proteinExistence type="predicted"/>
<dbReference type="PANTHER" id="PTHR46640">
    <property type="entry name" value="TRIACYLGLYCEROL LIPASE, PUTATIVE (AFU_ORTHOLOGUE AFUA_6G06510)-RELATED"/>
    <property type="match status" value="1"/>
</dbReference>
<evidence type="ECO:0000259" key="2">
    <source>
        <dbReference type="Pfam" id="PF01764"/>
    </source>
</evidence>
<keyword evidence="4" id="KW-1185">Reference proteome</keyword>